<evidence type="ECO:0000256" key="1">
    <source>
        <dbReference type="ARBA" id="ARBA00004141"/>
    </source>
</evidence>
<feature type="region of interest" description="Disordered" evidence="5">
    <location>
        <begin position="1447"/>
        <end position="1627"/>
    </location>
</feature>
<name>A0ABQ9WRX0_9EUKA</name>
<dbReference type="PANTHER" id="PTHR12195">
    <property type="entry name" value="CYTOPLASMIC FMR1-INTERACTING PROTEIN-RELATED"/>
    <property type="match status" value="1"/>
</dbReference>
<proteinExistence type="predicted"/>
<dbReference type="Pfam" id="PF08551">
    <property type="entry name" value="DUF1751"/>
    <property type="match status" value="1"/>
</dbReference>
<keyword evidence="3 6" id="KW-1133">Transmembrane helix</keyword>
<organism evidence="7 8">
    <name type="scientific">Blattamonas nauphoetae</name>
    <dbReference type="NCBI Taxonomy" id="2049346"/>
    <lineage>
        <taxon>Eukaryota</taxon>
        <taxon>Metamonada</taxon>
        <taxon>Preaxostyla</taxon>
        <taxon>Oxymonadida</taxon>
        <taxon>Blattamonas</taxon>
    </lineage>
</organism>
<gene>
    <name evidence="7" type="ORF">BLNAU_22853</name>
</gene>
<dbReference type="SMART" id="SM01160">
    <property type="entry name" value="DUF1751"/>
    <property type="match status" value="1"/>
</dbReference>
<feature type="transmembrane region" description="Helical" evidence="6">
    <location>
        <begin position="1671"/>
        <end position="1704"/>
    </location>
</feature>
<dbReference type="Pfam" id="PF05994">
    <property type="entry name" value="FragX_IP"/>
    <property type="match status" value="1"/>
</dbReference>
<evidence type="ECO:0000313" key="8">
    <source>
        <dbReference type="Proteomes" id="UP001281761"/>
    </source>
</evidence>
<evidence type="ECO:0000256" key="3">
    <source>
        <dbReference type="ARBA" id="ARBA00022989"/>
    </source>
</evidence>
<evidence type="ECO:0000313" key="7">
    <source>
        <dbReference type="EMBL" id="KAK2942246.1"/>
    </source>
</evidence>
<feature type="compositionally biased region" description="Basic and acidic residues" evidence="5">
    <location>
        <begin position="1"/>
        <end position="13"/>
    </location>
</feature>
<sequence length="1953" mass="218188">MQEADKITSDLRKLAIPYDSQHPPVEPRPTSVVDALVRPFTSDPTANLTNYYDMPRFKIQYQNEVEFSRELQFLCDQADSKADRMYSFRSVVPALSIMNELSLDTSTKQQLKQEEVRVIEQRVAEHIAFFQFCADATNTLIRICEHLIKLNPKNAFCSDVLMFELMKGLDKLILLNEVKNRKSAPKNEISYRNTLKPYMTNPDPNVDGFMKSNEHVMINFFGTPNSIICSFIRKIRDIPGSYLFFVHFCNEAVDYFEKGYFLTSNEKHMLIRVMGLGMSLIDGCFKLPDKERDKLYTGQLAQVDKNKKINVYKKGNLNIDGLKTILTRYPHVPLVFELSISPQKYLRDNNICPSPFPTDEWKDDTSFINERYDIVKYQSELEFQLCATLARLAYAERVKVPTHFPRSGKSIADCTTASNALGGGAGTTMESFSGGAQKPVDVLRVDSEFASNVFFESLTLLSQISHYLAEFMARKYLNFSNNVICNEIDDEELKMYSIPRRARIKANLNTISTFERSVRYNFRRHERTAFALLVIAQRNLASRLRRCIPTFLPCIHRTSFFEIQTCCQYTSRRVIQKAIKNKKNDIVNRLLMIREVAACWHQGNPPANDPILKGKDEKTFVPPPIPLLVVPPHQTQLFVFRSLISSISSPRSPAFVHSKFSSAEIDKEDQAVLAHFMQRSFMTRYLYALPDTVNVLDDLGYLWYREEFVERGHTTEKQDQYPLDSSPPWIFTHQILTVEPKHIDQLMCVFSTYSDAAKIALNRFRSQSLYLEIVGEARLALNLLVNELSEKIFEHAKRTVVGQDLESDFRLLVEGDSKRSKGGTALKMEGTDDQTLRKTSTKRLNMPKTLTRYFPYGPILEMHDVEFVGYRIDFGEIVSERVEEMLIENTKQAVLCMGQTETVTVGSRLMDTLHKCYSWLDNFIQFSNPWSLISETANGSGVITTHSSQATYSALTIILTILAPSWKFNVESFDFRLKGKPNTHKVMLDRMKTLFRQAFTSEQLFTTYYNTIYANQFAFNSQIFSTIPHMSNLVKMMPKTELIATFNNLNDALESFIKEALSLVKSHTLLLPFYAMKEMPLDATGEQFIQYFSPTRVGLATKRAGVMELTDAFARVGNILAAIVQLDSACVVQDSQSVIHNTAASAYSLNAAFPNTKQVISQAQRIAEGSPIQAHQIAVSALSTPEFNHLLHAALTWTNIVNHSFFANTLSRLFNYLTSLQGEFPGLLQPHSLSTFVPPPPTSIADVDAFPSYQRPDGTIMSDLDLPFLNTPSVHAKTLSEVCAGVIDVCAVSMAQETLKRMEDADKKNPPKGPELHKNPLELDVWAEHGDGLWLGMATLIHLSGQSETFAGITPENILEIEKLVAKKGGSIQTTVQVYLNSIKSIHETLSTCFRLVRSAFTLFPFHRKSVELSQAQTVDWMAHNHPSDFAKLLANAADLIGPCRSGRYDYESTQPVRPPPSTSPQFASSASPQGQSSGEPQLPPPAPLGDTGSLPPPPPMDSGNVPPPPAMDGGSVPPPPPIGGGSVPPPPPMGGGSVPPPPPIGGGSVPPPPPMGGGNVPPPPPMGGGSVPPPPPMGGFMPPPPPPDGGFGDLPPPPPGDFGDLPPPPPADFGDLPPPPPKVSKLKKWGQHQTSLFLSLGIIVLGIVQFSLPIYQYLSFSLKSLSSGGSFYLWTVITGSFVSPTIIELLCCLLVLIPMMFHFESKWSAFQMIRLILAVAITTNLIVFLLAAFIGGACRVKAIFQSDYSGLYPIIVAYVLAFRQEQMDTPLFPCFSPLRKLTIKYLPFTLKLLSIPLSFIPTRHGFFLTIYVSTQVSWGYLRFKLKPKLSASGLPVLETDNQSIDSRFPLDFSFTSLYPPFMKWFSLPLSKFADKLLRLFPNRLGKFFTNEKYVNFVKGSHLLPSPTHLMPENDALDELDLNLPSLQTNESLQSSTDAPASFLPQPPVLADL</sequence>
<feature type="transmembrane region" description="Helical" evidence="6">
    <location>
        <begin position="1716"/>
        <end position="1737"/>
    </location>
</feature>
<keyword evidence="8" id="KW-1185">Reference proteome</keyword>
<feature type="transmembrane region" description="Helical" evidence="6">
    <location>
        <begin position="1636"/>
        <end position="1659"/>
    </location>
</feature>
<keyword evidence="4 6" id="KW-0472">Membrane</keyword>
<protein>
    <submittedName>
        <fullName evidence="7">Cytoplasmic FMR1-interacting protein 1</fullName>
    </submittedName>
</protein>
<dbReference type="Proteomes" id="UP001281761">
    <property type="component" value="Unassembled WGS sequence"/>
</dbReference>
<feature type="compositionally biased region" description="Pro residues" evidence="5">
    <location>
        <begin position="1495"/>
        <end position="1623"/>
    </location>
</feature>
<evidence type="ECO:0000256" key="4">
    <source>
        <dbReference type="ARBA" id="ARBA00023136"/>
    </source>
</evidence>
<dbReference type="EMBL" id="JARBJD010000422">
    <property type="protein sequence ID" value="KAK2942246.1"/>
    <property type="molecule type" value="Genomic_DNA"/>
</dbReference>
<comment type="caution">
    <text evidence="7">The sequence shown here is derived from an EMBL/GenBank/DDBJ whole genome shotgun (WGS) entry which is preliminary data.</text>
</comment>
<evidence type="ECO:0000256" key="5">
    <source>
        <dbReference type="SAM" id="MobiDB-lite"/>
    </source>
</evidence>
<evidence type="ECO:0000256" key="2">
    <source>
        <dbReference type="ARBA" id="ARBA00022692"/>
    </source>
</evidence>
<dbReference type="InterPro" id="IPR013861">
    <property type="entry name" value="TMEM115/Pdh1/Rbl19"/>
</dbReference>
<feature type="region of interest" description="Disordered" evidence="5">
    <location>
        <begin position="1"/>
        <end position="29"/>
    </location>
</feature>
<accession>A0ABQ9WRX0</accession>
<dbReference type="InterPro" id="IPR008081">
    <property type="entry name" value="Cytoplasmic_FMR1-int"/>
</dbReference>
<reference evidence="7 8" key="1">
    <citation type="journal article" date="2022" name="bioRxiv">
        <title>Genomics of Preaxostyla Flagellates Illuminates Evolutionary Transitions and the Path Towards Mitochondrial Loss.</title>
        <authorList>
            <person name="Novak L.V.F."/>
            <person name="Treitli S.C."/>
            <person name="Pyrih J."/>
            <person name="Halakuc P."/>
            <person name="Pipaliya S.V."/>
            <person name="Vacek V."/>
            <person name="Brzon O."/>
            <person name="Soukal P."/>
            <person name="Eme L."/>
            <person name="Dacks J.B."/>
            <person name="Karnkowska A."/>
            <person name="Elias M."/>
            <person name="Hampl V."/>
        </authorList>
    </citation>
    <scope>NUCLEOTIDE SEQUENCE [LARGE SCALE GENOMIC DNA]</scope>
    <source>
        <strain evidence="7">NAU3</strain>
        <tissue evidence="7">Gut</tissue>
    </source>
</reference>
<comment type="subcellular location">
    <subcellularLocation>
        <location evidence="1">Membrane</location>
        <topology evidence="1">Multi-pass membrane protein</topology>
    </subcellularLocation>
</comment>
<feature type="region of interest" description="Disordered" evidence="5">
    <location>
        <begin position="1931"/>
        <end position="1953"/>
    </location>
</feature>
<evidence type="ECO:0000256" key="6">
    <source>
        <dbReference type="SAM" id="Phobius"/>
    </source>
</evidence>
<keyword evidence="2 6" id="KW-0812">Transmembrane</keyword>
<feature type="compositionally biased region" description="Low complexity" evidence="5">
    <location>
        <begin position="1464"/>
        <end position="1481"/>
    </location>
</feature>